<dbReference type="InterPro" id="IPR011256">
    <property type="entry name" value="Reg_factor_effector_dom_sf"/>
</dbReference>
<dbReference type="InterPro" id="IPR010499">
    <property type="entry name" value="AraC_E-bd"/>
</dbReference>
<gene>
    <name evidence="2" type="ORF">GGQ55_000327</name>
</gene>
<sequence length="155" mass="16606">MADLEPEVLSAEPVTTAVVRAVVPVSGLTGFFDASFRELVTTTTDQGVALLGPAFALYRGPFAETVDLEVGFPVDRQVRATGNVVAGGLPGGRLARVTHSGSFDGLGDAWARLAAWLDEQGLSPSSERWEVYVTQPSPDMDPRDLRTDLFWPVDS</sequence>
<evidence type="ECO:0000313" key="2">
    <source>
        <dbReference type="EMBL" id="NYJ04049.1"/>
    </source>
</evidence>
<reference evidence="2 3" key="1">
    <citation type="submission" date="2020-07" db="EMBL/GenBank/DDBJ databases">
        <title>Sequencing the genomes of 1000 actinobacteria strains.</title>
        <authorList>
            <person name="Klenk H.-P."/>
        </authorList>
    </citation>
    <scope>NUCLEOTIDE SEQUENCE [LARGE SCALE GENOMIC DNA]</scope>
    <source>
        <strain evidence="2 3">DSM 104001</strain>
    </source>
</reference>
<dbReference type="AlphaFoldDB" id="A0A853CA45"/>
<dbReference type="Gene3D" id="3.20.80.10">
    <property type="entry name" value="Regulatory factor, effector binding domain"/>
    <property type="match status" value="1"/>
</dbReference>
<dbReference type="InterPro" id="IPR029442">
    <property type="entry name" value="GyrI-like"/>
</dbReference>
<dbReference type="SUPFAM" id="SSF55136">
    <property type="entry name" value="Probable bacterial effector-binding domain"/>
    <property type="match status" value="1"/>
</dbReference>
<accession>A0A853CA45</accession>
<dbReference type="Pfam" id="PF06445">
    <property type="entry name" value="GyrI-like"/>
    <property type="match status" value="1"/>
</dbReference>
<dbReference type="EMBL" id="JACBZT010000001">
    <property type="protein sequence ID" value="NYJ04049.1"/>
    <property type="molecule type" value="Genomic_DNA"/>
</dbReference>
<proteinExistence type="predicted"/>
<dbReference type="Proteomes" id="UP000541969">
    <property type="component" value="Unassembled WGS sequence"/>
</dbReference>
<dbReference type="SMART" id="SM00871">
    <property type="entry name" value="AraC_E_bind"/>
    <property type="match status" value="1"/>
</dbReference>
<evidence type="ECO:0000313" key="3">
    <source>
        <dbReference type="Proteomes" id="UP000541969"/>
    </source>
</evidence>
<feature type="domain" description="AraC effector-binding" evidence="1">
    <location>
        <begin position="4"/>
        <end position="154"/>
    </location>
</feature>
<comment type="caution">
    <text evidence="2">The sequence shown here is derived from an EMBL/GenBank/DDBJ whole genome shotgun (WGS) entry which is preliminary data.</text>
</comment>
<keyword evidence="3" id="KW-1185">Reference proteome</keyword>
<protein>
    <submittedName>
        <fullName evidence="2">Effector-binding domain-containing protein</fullName>
    </submittedName>
</protein>
<organism evidence="2 3">
    <name type="scientific">Petropleomorpha daqingensis</name>
    <dbReference type="NCBI Taxonomy" id="2026353"/>
    <lineage>
        <taxon>Bacteria</taxon>
        <taxon>Bacillati</taxon>
        <taxon>Actinomycetota</taxon>
        <taxon>Actinomycetes</taxon>
        <taxon>Geodermatophilales</taxon>
        <taxon>Geodermatophilaceae</taxon>
        <taxon>Petropleomorpha</taxon>
    </lineage>
</organism>
<name>A0A853CA45_9ACTN</name>
<dbReference type="RefSeq" id="WP_179714817.1">
    <property type="nucleotide sequence ID" value="NZ_JACBZT010000001.1"/>
</dbReference>
<evidence type="ECO:0000259" key="1">
    <source>
        <dbReference type="SMART" id="SM00871"/>
    </source>
</evidence>